<accession>A0ABQ2DD50</accession>
<dbReference type="Gene3D" id="3.10.450.50">
    <property type="match status" value="1"/>
</dbReference>
<name>A0ABQ2DD50_9MICC</name>
<dbReference type="GeneID" id="303303161"/>
<proteinExistence type="predicted"/>
<organism evidence="1 2">
    <name type="scientific">Glutamicibacter ardleyensis</name>
    <dbReference type="NCBI Taxonomy" id="225894"/>
    <lineage>
        <taxon>Bacteria</taxon>
        <taxon>Bacillati</taxon>
        <taxon>Actinomycetota</taxon>
        <taxon>Actinomycetes</taxon>
        <taxon>Micrococcales</taxon>
        <taxon>Micrococcaceae</taxon>
        <taxon>Glutamicibacter</taxon>
    </lineage>
</organism>
<evidence type="ECO:0008006" key="3">
    <source>
        <dbReference type="Google" id="ProtNLM"/>
    </source>
</evidence>
<reference evidence="2" key="1">
    <citation type="journal article" date="2019" name="Int. J. Syst. Evol. Microbiol.">
        <title>The Global Catalogue of Microorganisms (GCM) 10K type strain sequencing project: providing services to taxonomists for standard genome sequencing and annotation.</title>
        <authorList>
            <consortium name="The Broad Institute Genomics Platform"/>
            <consortium name="The Broad Institute Genome Sequencing Center for Infectious Disease"/>
            <person name="Wu L."/>
            <person name="Ma J."/>
        </authorList>
    </citation>
    <scope>NUCLEOTIDE SEQUENCE [LARGE SCALE GENOMIC DNA]</scope>
    <source>
        <strain evidence="2">CGMCC 1.3685</strain>
    </source>
</reference>
<protein>
    <recommendedName>
        <fullName evidence="3">SnoaL-like domain-containing protein</fullName>
    </recommendedName>
</protein>
<dbReference type="SUPFAM" id="SSF54427">
    <property type="entry name" value="NTF2-like"/>
    <property type="match status" value="1"/>
</dbReference>
<dbReference type="InterPro" id="IPR032710">
    <property type="entry name" value="NTF2-like_dom_sf"/>
</dbReference>
<evidence type="ECO:0000313" key="2">
    <source>
        <dbReference type="Proteomes" id="UP000606115"/>
    </source>
</evidence>
<dbReference type="EMBL" id="BMKX01000001">
    <property type="protein sequence ID" value="GGJ51572.1"/>
    <property type="molecule type" value="Genomic_DNA"/>
</dbReference>
<dbReference type="Proteomes" id="UP000606115">
    <property type="component" value="Unassembled WGS sequence"/>
</dbReference>
<dbReference type="RefSeq" id="WP_188683848.1">
    <property type="nucleotide sequence ID" value="NZ_BMKX01000001.1"/>
</dbReference>
<evidence type="ECO:0000313" key="1">
    <source>
        <dbReference type="EMBL" id="GGJ51572.1"/>
    </source>
</evidence>
<keyword evidence="2" id="KW-1185">Reference proteome</keyword>
<comment type="caution">
    <text evidence="1">The sequence shown here is derived from an EMBL/GenBank/DDBJ whole genome shotgun (WGS) entry which is preliminary data.</text>
</comment>
<gene>
    <name evidence="1" type="ORF">GCM10007173_07680</name>
</gene>
<sequence length="138" mass="15436">MSAERSNLQISYQQNCGNAPRHQIIQEVIVALHSKDVNHLKRWVSEDVEWEIVGFGTLHGIDSLCQWVSTSRETKSLEFKSVLTHGREGSTDGNVTNEQDISAAFSHVLRFTGATKTARIASVRSYLVSKPHLEVFGQ</sequence>